<keyword evidence="3" id="KW-1185">Reference proteome</keyword>
<sequence length="710" mass="80443">MYMIDRSWMYDRYDPISKNVSANFMNGVECFVEFARLQHEFSGGEEIRCPCRKCGNRRFHAIEEVKLHLFRHGFIAGYETWTSHGELLQGSTFLNSQTPNEHTTENVHGAYSGSQDETPWGQRMLEDIFGGHVTINSTNYDPNCGEQRGDESPNEDDISYLADHFQNVLQAADQPLYEGCNEGSQLQFVSEVMSIKSDFNVPQDEVNRWLELFGRYLPRDNTVPRNYYETKKLVAELGLPVVKIDACPNGCMLFWKNDKKLEVCTFCGEKRYTYDAYQDCRSKRQKRTAISVLRYLPLTPRLQRLYASRQTAESVIWHSTHESIGNLMGHPSDSEAWKHIDNLYPDFASDPRNVRLGLCSDGFAAHGQYGASYSCWPVILTTYNLPPGMCMKSPYTFLSLIIPGPMCPKRKIDIYLQPLIDELKHLWDEGSRTYDVAKNEMFSMRAVLMWTISDFPAYGMLSGWSTAGILGWSTADFPFKAVQLGRTPLATELLKDGFQKKGTNEWSGPRAQEIAEKVAAEVDRKKQDSEEGTKVDENAVFLKVVSPKKGKIFGVDPFTAMAMCNGSLDTTSSRQTQYVKLDDFNAFKSSIMDQIGQMMVRREMDSTHGSNNLSNPNMTQGLMSQLHTSMFPTVPSGMTHNLHAQQAPYYPTMYPNGYMSGQQSVPLHPSMPSQVPFEFIPLQNRNSTTLDDTFLSTIFAANERGNEGGQ</sequence>
<dbReference type="InterPro" id="IPR004242">
    <property type="entry name" value="Transposase_21"/>
</dbReference>
<dbReference type="PANTHER" id="PTHR10775">
    <property type="entry name" value="OS08G0208400 PROTEIN"/>
    <property type="match status" value="1"/>
</dbReference>
<dbReference type="OrthoDB" id="1303427at2759"/>
<evidence type="ECO:0000259" key="1">
    <source>
        <dbReference type="Pfam" id="PF13963"/>
    </source>
</evidence>
<comment type="caution">
    <text evidence="2">The sequence shown here is derived from an EMBL/GenBank/DDBJ whole genome shotgun (WGS) entry which is preliminary data.</text>
</comment>
<proteinExistence type="predicted"/>
<dbReference type="PANTHER" id="PTHR10775:SF185">
    <property type="entry name" value="OS08G0208400 PROTEIN"/>
    <property type="match status" value="1"/>
</dbReference>
<evidence type="ECO:0000313" key="2">
    <source>
        <dbReference type="EMBL" id="CAH9104533.1"/>
    </source>
</evidence>
<dbReference type="Pfam" id="PF02992">
    <property type="entry name" value="Transposase_21"/>
    <property type="match status" value="1"/>
</dbReference>
<dbReference type="EMBL" id="CAMAPE010000046">
    <property type="protein sequence ID" value="CAH9104533.1"/>
    <property type="molecule type" value="Genomic_DNA"/>
</dbReference>
<feature type="domain" description="Transposase-associated" evidence="1">
    <location>
        <begin position="6"/>
        <end position="86"/>
    </location>
</feature>
<dbReference type="AlphaFoldDB" id="A0A9P0ZK85"/>
<organism evidence="2 3">
    <name type="scientific">Cuscuta europaea</name>
    <name type="common">European dodder</name>
    <dbReference type="NCBI Taxonomy" id="41803"/>
    <lineage>
        <taxon>Eukaryota</taxon>
        <taxon>Viridiplantae</taxon>
        <taxon>Streptophyta</taxon>
        <taxon>Embryophyta</taxon>
        <taxon>Tracheophyta</taxon>
        <taxon>Spermatophyta</taxon>
        <taxon>Magnoliopsida</taxon>
        <taxon>eudicotyledons</taxon>
        <taxon>Gunneridae</taxon>
        <taxon>Pentapetalae</taxon>
        <taxon>asterids</taxon>
        <taxon>lamiids</taxon>
        <taxon>Solanales</taxon>
        <taxon>Convolvulaceae</taxon>
        <taxon>Cuscuteae</taxon>
        <taxon>Cuscuta</taxon>
        <taxon>Cuscuta subgen. Cuscuta</taxon>
    </lineage>
</organism>
<dbReference type="Proteomes" id="UP001152484">
    <property type="component" value="Unassembled WGS sequence"/>
</dbReference>
<dbReference type="InterPro" id="IPR029480">
    <property type="entry name" value="Transpos_assoc"/>
</dbReference>
<reference evidence="2" key="1">
    <citation type="submission" date="2022-07" db="EMBL/GenBank/DDBJ databases">
        <authorList>
            <person name="Macas J."/>
            <person name="Novak P."/>
            <person name="Neumann P."/>
        </authorList>
    </citation>
    <scope>NUCLEOTIDE SEQUENCE</scope>
</reference>
<name>A0A9P0ZK85_CUSEU</name>
<evidence type="ECO:0000313" key="3">
    <source>
        <dbReference type="Proteomes" id="UP001152484"/>
    </source>
</evidence>
<accession>A0A9P0ZK85</accession>
<gene>
    <name evidence="2" type="ORF">CEURO_LOCUS16571</name>
</gene>
<dbReference type="Pfam" id="PF13963">
    <property type="entry name" value="Transpos_assoc"/>
    <property type="match status" value="1"/>
</dbReference>
<protein>
    <recommendedName>
        <fullName evidence="1">Transposase-associated domain-containing protein</fullName>
    </recommendedName>
</protein>